<evidence type="ECO:0000256" key="4">
    <source>
        <dbReference type="ARBA" id="ARBA00012438"/>
    </source>
</evidence>
<dbReference type="Pfam" id="PF07730">
    <property type="entry name" value="HisKA_3"/>
    <property type="match status" value="1"/>
</dbReference>
<keyword evidence="12" id="KW-0902">Two-component regulatory system</keyword>
<feature type="coiled-coil region" evidence="16">
    <location>
        <begin position="23"/>
        <end position="100"/>
    </location>
</feature>
<evidence type="ECO:0000256" key="10">
    <source>
        <dbReference type="ARBA" id="ARBA00022777"/>
    </source>
</evidence>
<dbReference type="CDD" id="cd16917">
    <property type="entry name" value="HATPase_UhpB-NarQ-NarX-like"/>
    <property type="match status" value="1"/>
</dbReference>
<keyword evidence="10 18" id="KW-0418">Kinase</keyword>
<dbReference type="PIRSF" id="PIRSF003169">
    <property type="entry name" value="STHK_DegS"/>
    <property type="match status" value="1"/>
</dbReference>
<keyword evidence="16" id="KW-0175">Coiled coil</keyword>
<keyword evidence="13" id="KW-0411">Iron-sulfur</keyword>
<dbReference type="Proteomes" id="UP000078532">
    <property type="component" value="Unassembled WGS sequence"/>
</dbReference>
<evidence type="ECO:0000256" key="13">
    <source>
        <dbReference type="ARBA" id="ARBA00023014"/>
    </source>
</evidence>
<dbReference type="GO" id="GO:0016020">
    <property type="term" value="C:membrane"/>
    <property type="evidence" value="ECO:0007669"/>
    <property type="project" value="InterPro"/>
</dbReference>
<accession>A0A1B7LAY0</accession>
<sequence length="370" mass="42221">MDRVLKQTLTAIENGKRNIFDIAESTRAEYEQVKNELNGIYEEVKAIIEQVDNQAKEELRARIRLAEVSRDFKKYGELDIKSAYEEAQRAQLKLAELRSQEKLLRYRRDHLEINLRRLGAMQEKAEKMLTQLGTVLNYLAGDLQDLGSKIGELEQIHQLGLSIMRAQEEERRRVAREIHDGPAQAMANIVMRTEYLQAIMDVEPARVKEELKSLQQQVRQGLADVRQIIFDLRPMVLDDLGLIPAIKRYQTEFQNRYNLPVELLVLGGQQRLPAAVEVALFRIFQESLSNIHKHSRARHVLVKLETLPKKINLVIKDDGCGFNPEAAAENQEEHGYGLVGMRERIQILQGELTISSAPGKGTTISVSVPV</sequence>
<keyword evidence="6" id="KW-0004">4Fe-4S</keyword>
<reference evidence="18 19" key="1">
    <citation type="submission" date="2016-04" db="EMBL/GenBank/DDBJ databases">
        <authorList>
            <person name="Evans L.H."/>
            <person name="Alamgir A."/>
            <person name="Owens N."/>
            <person name="Weber N.D."/>
            <person name="Virtaneva K."/>
            <person name="Barbian K."/>
            <person name="Babar A."/>
            <person name="Rosenke K."/>
        </authorList>
    </citation>
    <scope>NUCLEOTIDE SEQUENCE [LARGE SCALE GENOMIC DNA]</scope>
    <source>
        <strain evidence="18 19">LMa1</strain>
    </source>
</reference>
<dbReference type="InterPro" id="IPR004358">
    <property type="entry name" value="Sig_transdc_His_kin-like_C"/>
</dbReference>
<dbReference type="GO" id="GO:0005737">
    <property type="term" value="C:cytoplasm"/>
    <property type="evidence" value="ECO:0007669"/>
    <property type="project" value="UniProtKB-SubCell"/>
</dbReference>
<comment type="subcellular location">
    <subcellularLocation>
        <location evidence="3">Cytoplasm</location>
    </subcellularLocation>
</comment>
<organism evidence="18 19">
    <name type="scientific">Desulfotomaculum copahuensis</name>
    <dbReference type="NCBI Taxonomy" id="1838280"/>
    <lineage>
        <taxon>Bacteria</taxon>
        <taxon>Bacillati</taxon>
        <taxon>Bacillota</taxon>
        <taxon>Clostridia</taxon>
        <taxon>Eubacteriales</taxon>
        <taxon>Desulfotomaculaceae</taxon>
        <taxon>Desulfotomaculum</taxon>
    </lineage>
</organism>
<evidence type="ECO:0000256" key="5">
    <source>
        <dbReference type="ARBA" id="ARBA00017322"/>
    </source>
</evidence>
<dbReference type="SMART" id="SM00387">
    <property type="entry name" value="HATPase_c"/>
    <property type="match status" value="1"/>
</dbReference>
<dbReference type="GO" id="GO:0046872">
    <property type="term" value="F:metal ion binding"/>
    <property type="evidence" value="ECO:0007669"/>
    <property type="project" value="UniProtKB-KW"/>
</dbReference>
<proteinExistence type="predicted"/>
<dbReference type="InterPro" id="IPR050482">
    <property type="entry name" value="Sensor_HK_TwoCompSys"/>
</dbReference>
<evidence type="ECO:0000256" key="6">
    <source>
        <dbReference type="ARBA" id="ARBA00022485"/>
    </source>
</evidence>
<evidence type="ECO:0000256" key="15">
    <source>
        <dbReference type="ARBA" id="ARBA00030800"/>
    </source>
</evidence>
<dbReference type="InterPro" id="IPR016381">
    <property type="entry name" value="Sig_transdc_His_kinase_DegS"/>
</dbReference>
<dbReference type="GO" id="GO:0000155">
    <property type="term" value="F:phosphorelay sensor kinase activity"/>
    <property type="evidence" value="ECO:0007669"/>
    <property type="project" value="InterPro"/>
</dbReference>
<feature type="domain" description="Histidine kinase" evidence="17">
    <location>
        <begin position="280"/>
        <end position="370"/>
    </location>
</feature>
<dbReference type="STRING" id="1838280.A6M21_01570"/>
<keyword evidence="8" id="KW-0808">Transferase</keyword>
<protein>
    <recommendedName>
        <fullName evidence="5">Oxygen sensor histidine kinase NreB</fullName>
        <ecNumber evidence="4">2.7.13.3</ecNumber>
    </recommendedName>
    <alternativeName>
        <fullName evidence="15">Nitrogen regulation protein B</fullName>
    </alternativeName>
</protein>
<dbReference type="Pfam" id="PF05384">
    <property type="entry name" value="DegS"/>
    <property type="match status" value="1"/>
</dbReference>
<dbReference type="PROSITE" id="PS50109">
    <property type="entry name" value="HIS_KIN"/>
    <property type="match status" value="1"/>
</dbReference>
<dbReference type="EC" id="2.7.13.3" evidence="4"/>
<comment type="cofactor">
    <cofactor evidence="2">
        <name>[4Fe-4S] cluster</name>
        <dbReference type="ChEBI" id="CHEBI:49883"/>
    </cofactor>
</comment>
<evidence type="ECO:0000256" key="7">
    <source>
        <dbReference type="ARBA" id="ARBA00022490"/>
    </source>
</evidence>
<dbReference type="InterPro" id="IPR036890">
    <property type="entry name" value="HATPase_C_sf"/>
</dbReference>
<comment type="function">
    <text evidence="14">Member of the two-component regulatory system NreB/NreC involved in the control of dissimilatory nitrate/nitrite reduction in response to oxygen. NreB functions as a direct oxygen sensor histidine kinase which is autophosphorylated, in the absence of oxygen, probably at the conserved histidine residue, and transfers its phosphate group probably to a conserved aspartate residue of NreC. NreB/NreC activates the expression of the nitrate (narGHJI) and nitrite (nir) reductase operons, as well as the putative nitrate transporter gene narT.</text>
</comment>
<dbReference type="SUPFAM" id="SSF55874">
    <property type="entry name" value="ATPase domain of HSP90 chaperone/DNA topoisomerase II/histidine kinase"/>
    <property type="match status" value="1"/>
</dbReference>
<name>A0A1B7LAY0_9FIRM</name>
<evidence type="ECO:0000256" key="16">
    <source>
        <dbReference type="SAM" id="Coils"/>
    </source>
</evidence>
<keyword evidence="11" id="KW-0408">Iron</keyword>
<dbReference type="GO" id="GO:0051539">
    <property type="term" value="F:4 iron, 4 sulfur cluster binding"/>
    <property type="evidence" value="ECO:0007669"/>
    <property type="project" value="UniProtKB-KW"/>
</dbReference>
<dbReference type="AlphaFoldDB" id="A0A1B7LAY0"/>
<evidence type="ECO:0000256" key="1">
    <source>
        <dbReference type="ARBA" id="ARBA00000085"/>
    </source>
</evidence>
<dbReference type="InterPro" id="IPR005467">
    <property type="entry name" value="His_kinase_dom"/>
</dbReference>
<evidence type="ECO:0000256" key="3">
    <source>
        <dbReference type="ARBA" id="ARBA00004496"/>
    </source>
</evidence>
<dbReference type="InterPro" id="IPR011712">
    <property type="entry name" value="Sig_transdc_His_kin_sub3_dim/P"/>
</dbReference>
<evidence type="ECO:0000256" key="11">
    <source>
        <dbReference type="ARBA" id="ARBA00023004"/>
    </source>
</evidence>
<evidence type="ECO:0000259" key="17">
    <source>
        <dbReference type="PROSITE" id="PS50109"/>
    </source>
</evidence>
<evidence type="ECO:0000256" key="8">
    <source>
        <dbReference type="ARBA" id="ARBA00022679"/>
    </source>
</evidence>
<dbReference type="GO" id="GO:0046983">
    <property type="term" value="F:protein dimerization activity"/>
    <property type="evidence" value="ECO:0007669"/>
    <property type="project" value="InterPro"/>
</dbReference>
<dbReference type="Gene3D" id="1.20.5.1930">
    <property type="match status" value="1"/>
</dbReference>
<dbReference type="Gene3D" id="3.30.565.10">
    <property type="entry name" value="Histidine kinase-like ATPase, C-terminal domain"/>
    <property type="match status" value="1"/>
</dbReference>
<dbReference type="EMBL" id="LYVF01000197">
    <property type="protein sequence ID" value="OAT79466.1"/>
    <property type="molecule type" value="Genomic_DNA"/>
</dbReference>
<dbReference type="PANTHER" id="PTHR24421:SF55">
    <property type="entry name" value="SENSOR HISTIDINE KINASE YDFH"/>
    <property type="match status" value="1"/>
</dbReference>
<comment type="catalytic activity">
    <reaction evidence="1">
        <text>ATP + protein L-histidine = ADP + protein N-phospho-L-histidine.</text>
        <dbReference type="EC" id="2.7.13.3"/>
    </reaction>
</comment>
<keyword evidence="9" id="KW-0479">Metal-binding</keyword>
<dbReference type="PANTHER" id="PTHR24421">
    <property type="entry name" value="NITRATE/NITRITE SENSOR PROTEIN NARX-RELATED"/>
    <property type="match status" value="1"/>
</dbReference>
<comment type="caution">
    <text evidence="18">The sequence shown here is derived from an EMBL/GenBank/DDBJ whole genome shotgun (WGS) entry which is preliminary data.</text>
</comment>
<dbReference type="InterPro" id="IPR008595">
    <property type="entry name" value="DegS"/>
</dbReference>
<dbReference type="InterPro" id="IPR003594">
    <property type="entry name" value="HATPase_dom"/>
</dbReference>
<evidence type="ECO:0000256" key="2">
    <source>
        <dbReference type="ARBA" id="ARBA00001966"/>
    </source>
</evidence>
<keyword evidence="7" id="KW-0963">Cytoplasm</keyword>
<evidence type="ECO:0000313" key="18">
    <source>
        <dbReference type="EMBL" id="OAT79466.1"/>
    </source>
</evidence>
<evidence type="ECO:0000256" key="12">
    <source>
        <dbReference type="ARBA" id="ARBA00023012"/>
    </source>
</evidence>
<gene>
    <name evidence="18" type="ORF">A6M21_01570</name>
</gene>
<evidence type="ECO:0000256" key="9">
    <source>
        <dbReference type="ARBA" id="ARBA00022723"/>
    </source>
</evidence>
<evidence type="ECO:0000256" key="14">
    <source>
        <dbReference type="ARBA" id="ARBA00024827"/>
    </source>
</evidence>
<evidence type="ECO:0000313" key="19">
    <source>
        <dbReference type="Proteomes" id="UP000078532"/>
    </source>
</evidence>
<keyword evidence="19" id="KW-1185">Reference proteome</keyword>
<dbReference type="PRINTS" id="PR00344">
    <property type="entry name" value="BCTRLSENSOR"/>
</dbReference>
<dbReference type="Pfam" id="PF02518">
    <property type="entry name" value="HATPase_c"/>
    <property type="match status" value="1"/>
</dbReference>